<protein>
    <submittedName>
        <fullName evidence="2">Uncharacterized protein</fullName>
    </submittedName>
</protein>
<organism evidence="2 3">
    <name type="scientific">Trichinella nelsoni</name>
    <dbReference type="NCBI Taxonomy" id="6336"/>
    <lineage>
        <taxon>Eukaryota</taxon>
        <taxon>Metazoa</taxon>
        <taxon>Ecdysozoa</taxon>
        <taxon>Nematoda</taxon>
        <taxon>Enoplea</taxon>
        <taxon>Dorylaimia</taxon>
        <taxon>Trichinellida</taxon>
        <taxon>Trichinellidae</taxon>
        <taxon>Trichinella</taxon>
    </lineage>
</organism>
<comment type="caution">
    <text evidence="2">The sequence shown here is derived from an EMBL/GenBank/DDBJ whole genome shotgun (WGS) entry which is preliminary data.</text>
</comment>
<keyword evidence="1" id="KW-0472">Membrane</keyword>
<dbReference type="EMBL" id="JYDL01000049">
    <property type="protein sequence ID" value="KRX20441.1"/>
    <property type="molecule type" value="Genomic_DNA"/>
</dbReference>
<evidence type="ECO:0000313" key="2">
    <source>
        <dbReference type="EMBL" id="KRX20441.1"/>
    </source>
</evidence>
<feature type="transmembrane region" description="Helical" evidence="1">
    <location>
        <begin position="130"/>
        <end position="150"/>
    </location>
</feature>
<sequence length="274" mass="31089">MVNSIMRHLCASGSLIPVTQAKSKEQKNYSQKTFDSPLRGNFLGPKRENKRFNSAISLFIMTVESYPSVSNIIMFKSCFLIVEYICIMAGGMIFPFFHVFEWTKVRFKILYDATMEIYPTVSNIIMFKTCFLIVEYICIMAGGMTFQFFIERYPSVSNIIMFKSGSLIVEYICIIAGGMIFTFLQGKSCSCSLIVEYICIIAGGMIFTFLQGFNSAISLFIMTVESYPSVSNIIMFKSCSLIVEYRCIIAGGMIFPFFHGKYCNGFNKDVCNVF</sequence>
<keyword evidence="3" id="KW-1185">Reference proteome</keyword>
<gene>
    <name evidence="2" type="ORF">T07_1815</name>
</gene>
<evidence type="ECO:0000256" key="1">
    <source>
        <dbReference type="SAM" id="Phobius"/>
    </source>
</evidence>
<feature type="transmembrane region" description="Helical" evidence="1">
    <location>
        <begin position="162"/>
        <end position="184"/>
    </location>
</feature>
<keyword evidence="1" id="KW-0812">Transmembrane</keyword>
<dbReference type="Proteomes" id="UP000054630">
    <property type="component" value="Unassembled WGS sequence"/>
</dbReference>
<feature type="transmembrane region" description="Helical" evidence="1">
    <location>
        <begin position="191"/>
        <end position="213"/>
    </location>
</feature>
<dbReference type="AlphaFoldDB" id="A0A0V0S162"/>
<proteinExistence type="predicted"/>
<keyword evidence="1" id="KW-1133">Transmembrane helix</keyword>
<reference evidence="2 3" key="1">
    <citation type="submission" date="2015-01" db="EMBL/GenBank/DDBJ databases">
        <title>Evolution of Trichinella species and genotypes.</title>
        <authorList>
            <person name="Korhonen P.K."/>
            <person name="Edoardo P."/>
            <person name="Giuseppe L.R."/>
            <person name="Gasser R.B."/>
        </authorList>
    </citation>
    <scope>NUCLEOTIDE SEQUENCE [LARGE SCALE GENOMIC DNA]</scope>
    <source>
        <strain evidence="2">ISS37</strain>
    </source>
</reference>
<feature type="transmembrane region" description="Helical" evidence="1">
    <location>
        <begin position="73"/>
        <end position="100"/>
    </location>
</feature>
<evidence type="ECO:0000313" key="3">
    <source>
        <dbReference type="Proteomes" id="UP000054630"/>
    </source>
</evidence>
<accession>A0A0V0S162</accession>
<name>A0A0V0S162_9BILA</name>